<protein>
    <submittedName>
        <fullName evidence="1">Uncharacterized protein</fullName>
    </submittedName>
</protein>
<dbReference type="OrthoDB" id="4062049at2759"/>
<dbReference type="GeneID" id="59235875"/>
<dbReference type="AlphaFoldDB" id="A0A7H9B111"/>
<dbReference type="EMBL" id="CP058606">
    <property type="protein sequence ID" value="QLG72177.1"/>
    <property type="molecule type" value="Genomic_DNA"/>
</dbReference>
<dbReference type="KEGG" id="zmk:HG535_0C05310"/>
<reference evidence="1 2" key="1">
    <citation type="submission" date="2020-07" db="EMBL/GenBank/DDBJ databases">
        <title>The yeast mating-type switching endonuclease HO is a domesticated member of an unorthodox homing genetic element family.</title>
        <authorList>
            <person name="Coughlan A.Y."/>
            <person name="Lombardi L."/>
            <person name="Braun-Galleani S."/>
            <person name="Martos A.R."/>
            <person name="Galeote V."/>
            <person name="Bigey F."/>
            <person name="Dequin S."/>
            <person name="Byrne K.P."/>
            <person name="Wolfe K.H."/>
        </authorList>
    </citation>
    <scope>NUCLEOTIDE SEQUENCE [LARGE SCALE GENOMIC DNA]</scope>
    <source>
        <strain evidence="1 2">NRRL Y-6702</strain>
    </source>
</reference>
<accession>A0A7H9B111</accession>
<organism evidence="1 2">
    <name type="scientific">Zygotorulaspora mrakii</name>
    <name type="common">Zygosaccharomyces mrakii</name>
    <dbReference type="NCBI Taxonomy" id="42260"/>
    <lineage>
        <taxon>Eukaryota</taxon>
        <taxon>Fungi</taxon>
        <taxon>Dikarya</taxon>
        <taxon>Ascomycota</taxon>
        <taxon>Saccharomycotina</taxon>
        <taxon>Saccharomycetes</taxon>
        <taxon>Saccharomycetales</taxon>
        <taxon>Saccharomycetaceae</taxon>
        <taxon>Zygotorulaspora</taxon>
    </lineage>
</organism>
<name>A0A7H9B111_ZYGMR</name>
<evidence type="ECO:0000313" key="2">
    <source>
        <dbReference type="Proteomes" id="UP000509704"/>
    </source>
</evidence>
<keyword evidence="2" id="KW-1185">Reference proteome</keyword>
<gene>
    <name evidence="1" type="ORF">HG535_0C05310</name>
</gene>
<dbReference type="Proteomes" id="UP000509704">
    <property type="component" value="Chromosome 3"/>
</dbReference>
<dbReference type="RefSeq" id="XP_037143905.1">
    <property type="nucleotide sequence ID" value="XM_037288010.1"/>
</dbReference>
<proteinExistence type="predicted"/>
<evidence type="ECO:0000313" key="1">
    <source>
        <dbReference type="EMBL" id="QLG72177.1"/>
    </source>
</evidence>
<sequence>MRNYLPSIKKVSDLRPSQLVLSKLKGHTAYDDTRKPVTAETKAISIDSTEYQKDSNKKLNLLRSCHNTFISNFSVKRGIMSKDTKSLESKTAARVKGISSAVQRYQSAYRIYSKESHVYQCDFFKLMYYPPEHFLAMFRKSKPAINIRTVGQIFLNGNISKNSIKNVQSSFKDKQYGFPKTLNSLFQNNPCNTPSNYAFLRRQLKIKLKNCFFSEWCRKNGTKGVDETILSQKLNSCDKSTWKYLDTQNRTLPGVAKDGYYSYQVFIFPDKHTIREFEANVIESVAAVANLEWDKFLKPHKCIKGNYNKTWVQIANDRIKTDTLNKFLKSSEIPYLLN</sequence>